<dbReference type="InterPro" id="IPR001810">
    <property type="entry name" value="F-box_dom"/>
</dbReference>
<dbReference type="Proteomes" id="UP000307440">
    <property type="component" value="Unassembled WGS sequence"/>
</dbReference>
<evidence type="ECO:0000259" key="1">
    <source>
        <dbReference type="PROSITE" id="PS50181"/>
    </source>
</evidence>
<protein>
    <recommendedName>
        <fullName evidence="1">F-box domain-containing protein</fullName>
    </recommendedName>
</protein>
<keyword evidence="3" id="KW-1185">Reference proteome</keyword>
<proteinExistence type="predicted"/>
<evidence type="ECO:0000313" key="3">
    <source>
        <dbReference type="Proteomes" id="UP000307440"/>
    </source>
</evidence>
<dbReference type="AlphaFoldDB" id="A0A5C3L5R7"/>
<sequence length="481" mass="53941">MFLNLPQDIILAVCEHLQPQDLLLLQQTCRGLHDLTAADYLWRGLSFDLPLDLPAVRSNLSGRQIQQSAVRALRVEHNWHQRQSKIRRLTRIPNLGTVVQLQLIGPSSQHLVLLSHSGRVRHTRVTTHLSVWHIPSSGQPSCLTSIEVPHAKNSKFTAAYCDRNQEALIAVSAGDNHVKSLLKVFTVSLHDVRDGFDNNSSVAKEIFCEMRTDDGEIFFDVQISGSTIVAGLATLAQDTSSMIPVAYQILLIDLNTHRRTVVGIPSQGLERIRLKLYRDVLFVIGVQNTALLVSTHQWPPDAEVVANGEQLPWMSKYRLVVPGPDFEYHLSDENTALCDPTLTLLALTDHASSFSAYPQQKISVFNIAFKSNTVSDEERPLNPSYVFTPARGAYRAFICLGKTGYRLVWQENWVGEDTEMDEYQFMKASFSESSGVYAEPLWPKHAVLPFQPSASRSACFEEATGKLCLALWTEEVYVVQF</sequence>
<dbReference type="SMART" id="SM00256">
    <property type="entry name" value="FBOX"/>
    <property type="match status" value="1"/>
</dbReference>
<evidence type="ECO:0000313" key="2">
    <source>
        <dbReference type="EMBL" id="TFK28110.1"/>
    </source>
</evidence>
<reference evidence="2 3" key="1">
    <citation type="journal article" date="2019" name="Nat. Ecol. Evol.">
        <title>Megaphylogeny resolves global patterns of mushroom evolution.</title>
        <authorList>
            <person name="Varga T."/>
            <person name="Krizsan K."/>
            <person name="Foldi C."/>
            <person name="Dima B."/>
            <person name="Sanchez-Garcia M."/>
            <person name="Sanchez-Ramirez S."/>
            <person name="Szollosi G.J."/>
            <person name="Szarkandi J.G."/>
            <person name="Papp V."/>
            <person name="Albert L."/>
            <person name="Andreopoulos W."/>
            <person name="Angelini C."/>
            <person name="Antonin V."/>
            <person name="Barry K.W."/>
            <person name="Bougher N.L."/>
            <person name="Buchanan P."/>
            <person name="Buyck B."/>
            <person name="Bense V."/>
            <person name="Catcheside P."/>
            <person name="Chovatia M."/>
            <person name="Cooper J."/>
            <person name="Damon W."/>
            <person name="Desjardin D."/>
            <person name="Finy P."/>
            <person name="Geml J."/>
            <person name="Haridas S."/>
            <person name="Hughes K."/>
            <person name="Justo A."/>
            <person name="Karasinski D."/>
            <person name="Kautmanova I."/>
            <person name="Kiss B."/>
            <person name="Kocsube S."/>
            <person name="Kotiranta H."/>
            <person name="LaButti K.M."/>
            <person name="Lechner B.E."/>
            <person name="Liimatainen K."/>
            <person name="Lipzen A."/>
            <person name="Lukacs Z."/>
            <person name="Mihaltcheva S."/>
            <person name="Morgado L.N."/>
            <person name="Niskanen T."/>
            <person name="Noordeloos M.E."/>
            <person name="Ohm R.A."/>
            <person name="Ortiz-Santana B."/>
            <person name="Ovrebo C."/>
            <person name="Racz N."/>
            <person name="Riley R."/>
            <person name="Savchenko A."/>
            <person name="Shiryaev A."/>
            <person name="Soop K."/>
            <person name="Spirin V."/>
            <person name="Szebenyi C."/>
            <person name="Tomsovsky M."/>
            <person name="Tulloss R.E."/>
            <person name="Uehling J."/>
            <person name="Grigoriev I.V."/>
            <person name="Vagvolgyi C."/>
            <person name="Papp T."/>
            <person name="Martin F.M."/>
            <person name="Miettinen O."/>
            <person name="Hibbett D.S."/>
            <person name="Nagy L.G."/>
        </authorList>
    </citation>
    <scope>NUCLEOTIDE SEQUENCE [LARGE SCALE GENOMIC DNA]</scope>
    <source>
        <strain evidence="2 3">CBS 121175</strain>
    </source>
</reference>
<name>A0A5C3L5R7_COPMA</name>
<dbReference type="OrthoDB" id="424465at2759"/>
<accession>A0A5C3L5R7</accession>
<dbReference type="PROSITE" id="PS50181">
    <property type="entry name" value="FBOX"/>
    <property type="match status" value="1"/>
</dbReference>
<dbReference type="SUPFAM" id="SSF81383">
    <property type="entry name" value="F-box domain"/>
    <property type="match status" value="1"/>
</dbReference>
<gene>
    <name evidence="2" type="ORF">FA15DRAFT_584896</name>
</gene>
<organism evidence="2 3">
    <name type="scientific">Coprinopsis marcescibilis</name>
    <name type="common">Agaric fungus</name>
    <name type="synonym">Psathyrella marcescibilis</name>
    <dbReference type="NCBI Taxonomy" id="230819"/>
    <lineage>
        <taxon>Eukaryota</taxon>
        <taxon>Fungi</taxon>
        <taxon>Dikarya</taxon>
        <taxon>Basidiomycota</taxon>
        <taxon>Agaricomycotina</taxon>
        <taxon>Agaricomycetes</taxon>
        <taxon>Agaricomycetidae</taxon>
        <taxon>Agaricales</taxon>
        <taxon>Agaricineae</taxon>
        <taxon>Psathyrellaceae</taxon>
        <taxon>Coprinopsis</taxon>
    </lineage>
</organism>
<feature type="domain" description="F-box" evidence="1">
    <location>
        <begin position="1"/>
        <end position="45"/>
    </location>
</feature>
<dbReference type="Pfam" id="PF12937">
    <property type="entry name" value="F-box-like"/>
    <property type="match status" value="1"/>
</dbReference>
<dbReference type="STRING" id="230819.A0A5C3L5R7"/>
<dbReference type="InterPro" id="IPR036047">
    <property type="entry name" value="F-box-like_dom_sf"/>
</dbReference>
<dbReference type="Gene3D" id="1.20.1280.50">
    <property type="match status" value="1"/>
</dbReference>
<dbReference type="EMBL" id="ML210158">
    <property type="protein sequence ID" value="TFK28110.1"/>
    <property type="molecule type" value="Genomic_DNA"/>
</dbReference>